<organism evidence="4 5">
    <name type="scientific">Melanopsichium pennsylvanicum</name>
    <dbReference type="NCBI Taxonomy" id="63383"/>
    <lineage>
        <taxon>Eukaryota</taxon>
        <taxon>Fungi</taxon>
        <taxon>Dikarya</taxon>
        <taxon>Basidiomycota</taxon>
        <taxon>Ustilaginomycotina</taxon>
        <taxon>Ustilaginomycetes</taxon>
        <taxon>Ustilaginales</taxon>
        <taxon>Ustilaginaceae</taxon>
        <taxon>Melanopsichium</taxon>
    </lineage>
</organism>
<evidence type="ECO:0000313" key="4">
    <source>
        <dbReference type="EMBL" id="SNX87267.1"/>
    </source>
</evidence>
<dbReference type="AlphaFoldDB" id="A0AAJ4XSW2"/>
<evidence type="ECO:0000256" key="2">
    <source>
        <dbReference type="SAM" id="MobiDB-lite"/>
    </source>
</evidence>
<comment type="similarity">
    <text evidence="1">Belongs to the PITHD1 family.</text>
</comment>
<dbReference type="PANTHER" id="PTHR12175:SF1">
    <property type="entry name" value="PITH DOMAIN-CONTAINING PROTEIN 1"/>
    <property type="match status" value="1"/>
</dbReference>
<dbReference type="Gene3D" id="2.60.120.470">
    <property type="entry name" value="PITH domain"/>
    <property type="match status" value="1"/>
</dbReference>
<dbReference type="Pfam" id="PF06201">
    <property type="entry name" value="PITH"/>
    <property type="match status" value="1"/>
</dbReference>
<reference evidence="4" key="1">
    <citation type="submission" date="2023-10" db="EMBL/GenBank/DDBJ databases">
        <authorList>
            <person name="Guldener U."/>
        </authorList>
    </citation>
    <scope>NUCLEOTIDE SEQUENCE</scope>
    <source>
        <strain evidence="4">Mp4</strain>
    </source>
</reference>
<gene>
    <name evidence="4" type="ORF">MEPE_05977</name>
</gene>
<dbReference type="PANTHER" id="PTHR12175">
    <property type="entry name" value="AD039 HT014 THIOREDOXIN FAMILY TRP26"/>
    <property type="match status" value="1"/>
</dbReference>
<dbReference type="GO" id="GO:0005634">
    <property type="term" value="C:nucleus"/>
    <property type="evidence" value="ECO:0007669"/>
    <property type="project" value="TreeGrafter"/>
</dbReference>
<protein>
    <recommendedName>
        <fullName evidence="3">PITH domain-containing protein</fullName>
    </recommendedName>
</protein>
<accession>A0AAJ4XSW2</accession>
<evidence type="ECO:0000256" key="1">
    <source>
        <dbReference type="ARBA" id="ARBA00025788"/>
    </source>
</evidence>
<comment type="caution">
    <text evidence="4">The sequence shown here is derived from an EMBL/GenBank/DDBJ whole genome shotgun (WGS) entry which is preliminary data.</text>
</comment>
<dbReference type="Proteomes" id="UP001294444">
    <property type="component" value="Unassembled WGS sequence"/>
</dbReference>
<dbReference type="InterPro" id="IPR037047">
    <property type="entry name" value="PITH_dom_sf"/>
</dbReference>
<feature type="domain" description="PITH" evidence="3">
    <location>
        <begin position="24"/>
        <end position="206"/>
    </location>
</feature>
<dbReference type="InterPro" id="IPR010400">
    <property type="entry name" value="PITH_dom"/>
</dbReference>
<sequence>MSHNHSHSGPCGHHHHHHHDDDSHVKPDEGDQDSLYSSVDRDRIVTLNEIVQGSGSKIIKPWSARLDVLPELLSDTDDQIIIHIPFTSSVKLSTFLLRSNPSIDLTPSCIKLYKNLPESSLNFDDIINLPTSKIITTLQSIPTTSDVNQIVPFPLAQVKWTNTNSITVFVESSIGGDQTGLQFLGFKGKNSGFTTNSAPTSIVYESAPQLKDHAKLGSDSLTSAQGFGH</sequence>
<feature type="compositionally biased region" description="Basic residues" evidence="2">
    <location>
        <begin position="1"/>
        <end position="18"/>
    </location>
</feature>
<keyword evidence="5" id="KW-1185">Reference proteome</keyword>
<proteinExistence type="inferred from homology"/>
<dbReference type="GO" id="GO:0005737">
    <property type="term" value="C:cytoplasm"/>
    <property type="evidence" value="ECO:0007669"/>
    <property type="project" value="UniProtKB-ARBA"/>
</dbReference>
<dbReference type="InterPro" id="IPR008979">
    <property type="entry name" value="Galactose-bd-like_sf"/>
</dbReference>
<feature type="region of interest" description="Disordered" evidence="2">
    <location>
        <begin position="1"/>
        <end position="37"/>
    </location>
</feature>
<dbReference type="EMBL" id="OAPG01000018">
    <property type="protein sequence ID" value="SNX87267.1"/>
    <property type="molecule type" value="Genomic_DNA"/>
</dbReference>
<dbReference type="SUPFAM" id="SSF49785">
    <property type="entry name" value="Galactose-binding domain-like"/>
    <property type="match status" value="1"/>
</dbReference>
<feature type="compositionally biased region" description="Basic and acidic residues" evidence="2">
    <location>
        <begin position="19"/>
        <end position="29"/>
    </location>
</feature>
<dbReference type="PROSITE" id="PS51532">
    <property type="entry name" value="PITH"/>
    <property type="match status" value="1"/>
</dbReference>
<evidence type="ECO:0000259" key="3">
    <source>
        <dbReference type="PROSITE" id="PS51532"/>
    </source>
</evidence>
<evidence type="ECO:0000313" key="5">
    <source>
        <dbReference type="Proteomes" id="UP001294444"/>
    </source>
</evidence>
<dbReference type="InterPro" id="IPR045099">
    <property type="entry name" value="PITH1-like"/>
</dbReference>
<name>A0AAJ4XSW2_9BASI</name>